<evidence type="ECO:0000313" key="2">
    <source>
        <dbReference type="EMBL" id="KAJ7620197.1"/>
    </source>
</evidence>
<feature type="compositionally biased region" description="Basic and acidic residues" evidence="1">
    <location>
        <begin position="186"/>
        <end position="197"/>
    </location>
</feature>
<comment type="caution">
    <text evidence="2">The sequence shown here is derived from an EMBL/GenBank/DDBJ whole genome shotgun (WGS) entry which is preliminary data.</text>
</comment>
<evidence type="ECO:0000313" key="3">
    <source>
        <dbReference type="Proteomes" id="UP001221142"/>
    </source>
</evidence>
<sequence>MPRTLLTWQPRSTHLEEGRQTSDGGLGGQEDGSPCTCDARMDSHWAMTWGLLGTSNGRGDGSKEEGSASTNSTCVRATERRCTVPRNDLGNGLEEFVKFYRTLPPPDTPRARQSPQLRGSWHSHLKFAAGVECQVECASVCLSQSPILRSAEKVQKFKSRKSKSSRKPRKAVVRGSKLMEASSSKTTDERNPNDELKSQAGVEPRSESPAGSDVRPG</sequence>
<name>A0AAD7BGM6_9AGAR</name>
<dbReference type="Proteomes" id="UP001221142">
    <property type="component" value="Unassembled WGS sequence"/>
</dbReference>
<feature type="compositionally biased region" description="Polar residues" evidence="1">
    <location>
        <begin position="1"/>
        <end position="12"/>
    </location>
</feature>
<organism evidence="2 3">
    <name type="scientific">Roridomyces roridus</name>
    <dbReference type="NCBI Taxonomy" id="1738132"/>
    <lineage>
        <taxon>Eukaryota</taxon>
        <taxon>Fungi</taxon>
        <taxon>Dikarya</taxon>
        <taxon>Basidiomycota</taxon>
        <taxon>Agaricomycotina</taxon>
        <taxon>Agaricomycetes</taxon>
        <taxon>Agaricomycetidae</taxon>
        <taxon>Agaricales</taxon>
        <taxon>Marasmiineae</taxon>
        <taxon>Mycenaceae</taxon>
        <taxon>Roridomyces</taxon>
    </lineage>
</organism>
<reference evidence="2" key="1">
    <citation type="submission" date="2023-03" db="EMBL/GenBank/DDBJ databases">
        <title>Massive genome expansion in bonnet fungi (Mycena s.s.) driven by repeated elements and novel gene families across ecological guilds.</title>
        <authorList>
            <consortium name="Lawrence Berkeley National Laboratory"/>
            <person name="Harder C.B."/>
            <person name="Miyauchi S."/>
            <person name="Viragh M."/>
            <person name="Kuo A."/>
            <person name="Thoen E."/>
            <person name="Andreopoulos B."/>
            <person name="Lu D."/>
            <person name="Skrede I."/>
            <person name="Drula E."/>
            <person name="Henrissat B."/>
            <person name="Morin E."/>
            <person name="Kohler A."/>
            <person name="Barry K."/>
            <person name="LaButti K."/>
            <person name="Morin E."/>
            <person name="Salamov A."/>
            <person name="Lipzen A."/>
            <person name="Mereny Z."/>
            <person name="Hegedus B."/>
            <person name="Baldrian P."/>
            <person name="Stursova M."/>
            <person name="Weitz H."/>
            <person name="Taylor A."/>
            <person name="Grigoriev I.V."/>
            <person name="Nagy L.G."/>
            <person name="Martin F."/>
            <person name="Kauserud H."/>
        </authorList>
    </citation>
    <scope>NUCLEOTIDE SEQUENCE</scope>
    <source>
        <strain evidence="2">9284</strain>
    </source>
</reference>
<evidence type="ECO:0000256" key="1">
    <source>
        <dbReference type="SAM" id="MobiDB-lite"/>
    </source>
</evidence>
<feature type="compositionally biased region" description="Basic residues" evidence="1">
    <location>
        <begin position="156"/>
        <end position="172"/>
    </location>
</feature>
<feature type="region of interest" description="Disordered" evidence="1">
    <location>
        <begin position="1"/>
        <end position="37"/>
    </location>
</feature>
<accession>A0AAD7BGM6</accession>
<dbReference type="EMBL" id="JARKIF010000017">
    <property type="protein sequence ID" value="KAJ7620197.1"/>
    <property type="molecule type" value="Genomic_DNA"/>
</dbReference>
<dbReference type="AlphaFoldDB" id="A0AAD7BGM6"/>
<gene>
    <name evidence="2" type="ORF">FB45DRAFT_871245</name>
</gene>
<keyword evidence="3" id="KW-1185">Reference proteome</keyword>
<feature type="region of interest" description="Disordered" evidence="1">
    <location>
        <begin position="156"/>
        <end position="217"/>
    </location>
</feature>
<proteinExistence type="predicted"/>
<protein>
    <submittedName>
        <fullName evidence="2">Uncharacterized protein</fullName>
    </submittedName>
</protein>